<feature type="transmembrane region" description="Helical" evidence="1">
    <location>
        <begin position="60"/>
        <end position="86"/>
    </location>
</feature>
<evidence type="ECO:0000313" key="3">
    <source>
        <dbReference type="Proteomes" id="UP000001312"/>
    </source>
</evidence>
<keyword evidence="1" id="KW-1133">Transmembrane helix</keyword>
<dbReference type="GeneID" id="5494095"/>
<gene>
    <name evidence="2" type="ORF">SS1G_01098</name>
</gene>
<sequence>MSKMRIILQSVAPSEIPLSILNREAASSQNIQFRSLPCLPIAPFEPQRILCPVQVSDKAYWWFGVIRLHAVYIVRALVGLWLLLGLQLSNWTVRLRAMGFR</sequence>
<reference evidence="3" key="1">
    <citation type="journal article" date="2011" name="PLoS Genet.">
        <title>Genomic analysis of the necrotrophic fungal pathogens Sclerotinia sclerotiorum and Botrytis cinerea.</title>
        <authorList>
            <person name="Amselem J."/>
            <person name="Cuomo C.A."/>
            <person name="van Kan J.A."/>
            <person name="Viaud M."/>
            <person name="Benito E.P."/>
            <person name="Couloux A."/>
            <person name="Coutinho P.M."/>
            <person name="de Vries R.P."/>
            <person name="Dyer P.S."/>
            <person name="Fillinger S."/>
            <person name="Fournier E."/>
            <person name="Gout L."/>
            <person name="Hahn M."/>
            <person name="Kohn L."/>
            <person name="Lapalu N."/>
            <person name="Plummer K.M."/>
            <person name="Pradier J.M."/>
            <person name="Quevillon E."/>
            <person name="Sharon A."/>
            <person name="Simon A."/>
            <person name="ten Have A."/>
            <person name="Tudzynski B."/>
            <person name="Tudzynski P."/>
            <person name="Wincker P."/>
            <person name="Andrew M."/>
            <person name="Anthouard V."/>
            <person name="Beever R.E."/>
            <person name="Beffa R."/>
            <person name="Benoit I."/>
            <person name="Bouzid O."/>
            <person name="Brault B."/>
            <person name="Chen Z."/>
            <person name="Choquer M."/>
            <person name="Collemare J."/>
            <person name="Cotton P."/>
            <person name="Danchin E.G."/>
            <person name="Da Silva C."/>
            <person name="Gautier A."/>
            <person name="Giraud C."/>
            <person name="Giraud T."/>
            <person name="Gonzalez C."/>
            <person name="Grossetete S."/>
            <person name="Guldener U."/>
            <person name="Henrissat B."/>
            <person name="Howlett B.J."/>
            <person name="Kodira C."/>
            <person name="Kretschmer M."/>
            <person name="Lappartient A."/>
            <person name="Leroch M."/>
            <person name="Levis C."/>
            <person name="Mauceli E."/>
            <person name="Neuveglise C."/>
            <person name="Oeser B."/>
            <person name="Pearson M."/>
            <person name="Poulain J."/>
            <person name="Poussereau N."/>
            <person name="Quesneville H."/>
            <person name="Rascle C."/>
            <person name="Schumacher J."/>
            <person name="Segurens B."/>
            <person name="Sexton A."/>
            <person name="Silva E."/>
            <person name="Sirven C."/>
            <person name="Soanes D.M."/>
            <person name="Talbot N.J."/>
            <person name="Templeton M."/>
            <person name="Yandava C."/>
            <person name="Yarden O."/>
            <person name="Zeng Q."/>
            <person name="Rollins J.A."/>
            <person name="Lebrun M.H."/>
            <person name="Dickman M."/>
        </authorList>
    </citation>
    <scope>NUCLEOTIDE SEQUENCE [LARGE SCALE GENOMIC DNA]</scope>
    <source>
        <strain evidence="3">ATCC 18683 / 1980 / Ss-1</strain>
    </source>
</reference>
<evidence type="ECO:0000256" key="1">
    <source>
        <dbReference type="SAM" id="Phobius"/>
    </source>
</evidence>
<keyword evidence="1" id="KW-0812">Transmembrane</keyword>
<name>A7E722_SCLS1</name>
<proteinExistence type="predicted"/>
<keyword evidence="3" id="KW-1185">Reference proteome</keyword>
<dbReference type="EMBL" id="CH476622">
    <property type="protein sequence ID" value="EDN96174.1"/>
    <property type="molecule type" value="Genomic_DNA"/>
</dbReference>
<dbReference type="AlphaFoldDB" id="A7E722"/>
<dbReference type="HOGENOM" id="CLU_2293372_0_0_1"/>
<dbReference type="Proteomes" id="UP000001312">
    <property type="component" value="Unassembled WGS sequence"/>
</dbReference>
<dbReference type="KEGG" id="ssl:SS1G_01098"/>
<evidence type="ECO:0000313" key="2">
    <source>
        <dbReference type="EMBL" id="EDN96174.1"/>
    </source>
</evidence>
<protein>
    <submittedName>
        <fullName evidence="2">Uncharacterized protein</fullName>
    </submittedName>
</protein>
<accession>A7E722</accession>
<keyword evidence="1" id="KW-0472">Membrane</keyword>
<dbReference type="InParanoid" id="A7E722"/>
<organism evidence="2 3">
    <name type="scientific">Sclerotinia sclerotiorum (strain ATCC 18683 / 1980 / Ss-1)</name>
    <name type="common">White mold</name>
    <name type="synonym">Whetzelinia sclerotiorum</name>
    <dbReference type="NCBI Taxonomy" id="665079"/>
    <lineage>
        <taxon>Eukaryota</taxon>
        <taxon>Fungi</taxon>
        <taxon>Dikarya</taxon>
        <taxon>Ascomycota</taxon>
        <taxon>Pezizomycotina</taxon>
        <taxon>Leotiomycetes</taxon>
        <taxon>Helotiales</taxon>
        <taxon>Sclerotiniaceae</taxon>
        <taxon>Sclerotinia</taxon>
    </lineage>
</organism>
<dbReference type="RefSeq" id="XP_001596906.1">
    <property type="nucleotide sequence ID" value="XM_001596856.1"/>
</dbReference>